<dbReference type="AlphaFoldDB" id="A0A3D8JAT7"/>
<sequence>MKKRIWFLFISLLFADEMQVKSFGALGGLYNQGVGSSHSYGNLMAHVGAEFILENGWSFGLGAIGGWNVFNATKTTYGDLNYSGIGDGGDISDAFAHYKNSRLEFALGRFNTNFVDFDYISGNIQGGSAKVIMDNVTYWGIFMDSMLLTGSHKNTTFGLYGTNIIGGYYPTSKKNILGIWGEVFALGLKYQNSGFDISAFSLLDTQLPVNVLPDRNTILFQIGGEVSYTGAVNDNWGSETKLRGIFQLGNTSKLDGKLLDAKDAVAGLIWLDQNFTYKIFNMGAGVYGVLSSSKNGGIYTFSDPSRFYGKIINQPLDFPSPYFSEQVVSGYLFGGIDLKKSQNMPIKIDGIISFGNYTEYSLIVDYNVWKKQNMQFDFGMGYVYSQLRQASASNSLLFFGKFYY</sequence>
<organism evidence="1 2">
    <name type="scientific">Helicobacter anseris</name>
    <dbReference type="NCBI Taxonomy" id="375926"/>
    <lineage>
        <taxon>Bacteria</taxon>
        <taxon>Pseudomonadati</taxon>
        <taxon>Campylobacterota</taxon>
        <taxon>Epsilonproteobacteria</taxon>
        <taxon>Campylobacterales</taxon>
        <taxon>Helicobacteraceae</taxon>
        <taxon>Helicobacter</taxon>
    </lineage>
</organism>
<evidence type="ECO:0008006" key="3">
    <source>
        <dbReference type="Google" id="ProtNLM"/>
    </source>
</evidence>
<dbReference type="EMBL" id="NXLX01000004">
    <property type="protein sequence ID" value="RDU74186.1"/>
    <property type="molecule type" value="Genomic_DNA"/>
</dbReference>
<comment type="caution">
    <text evidence="1">The sequence shown here is derived from an EMBL/GenBank/DDBJ whole genome shotgun (WGS) entry which is preliminary data.</text>
</comment>
<evidence type="ECO:0000313" key="1">
    <source>
        <dbReference type="EMBL" id="RDU74186.1"/>
    </source>
</evidence>
<evidence type="ECO:0000313" key="2">
    <source>
        <dbReference type="Proteomes" id="UP000256695"/>
    </source>
</evidence>
<reference evidence="1 2" key="1">
    <citation type="submission" date="2018-04" db="EMBL/GenBank/DDBJ databases">
        <title>Novel Campyloabacter and Helicobacter Species and Strains.</title>
        <authorList>
            <person name="Mannion A.J."/>
            <person name="Shen Z."/>
            <person name="Fox J.G."/>
        </authorList>
    </citation>
    <scope>NUCLEOTIDE SEQUENCE [LARGE SCALE GENOMIC DNA]</scope>
    <source>
        <strain evidence="1 2">MIT 04-9362</strain>
    </source>
</reference>
<gene>
    <name evidence="1" type="ORF">CQA57_02655</name>
</gene>
<dbReference type="RefSeq" id="WP_115578694.1">
    <property type="nucleotide sequence ID" value="NZ_NXLX01000004.1"/>
</dbReference>
<name>A0A3D8JAT7_9HELI</name>
<accession>A0A3D8JAT7</accession>
<protein>
    <recommendedName>
        <fullName evidence="3">Outer membrane family protein</fullName>
    </recommendedName>
</protein>
<proteinExistence type="predicted"/>
<dbReference type="OrthoDB" id="5317090at2"/>
<dbReference type="Proteomes" id="UP000256695">
    <property type="component" value="Unassembled WGS sequence"/>
</dbReference>
<keyword evidence="2" id="KW-1185">Reference proteome</keyword>